<reference evidence="2" key="1">
    <citation type="submission" date="2020-09" db="EMBL/GenBank/DDBJ databases">
        <title>New species isolated from human feces.</title>
        <authorList>
            <person name="Kitahara M."/>
            <person name="Shigeno Y."/>
            <person name="Shime M."/>
            <person name="Matsumoto Y."/>
            <person name="Nakamura S."/>
            <person name="Motooka D."/>
            <person name="Fukuoka S."/>
            <person name="Nishikawa H."/>
            <person name="Benno Y."/>
        </authorList>
    </citation>
    <scope>NUCLEOTIDE SEQUENCE</scope>
    <source>
        <strain evidence="2">MM35</strain>
        <plasmid evidence="2">pMM35_02</plasmid>
    </source>
</reference>
<dbReference type="InterPro" id="IPR013249">
    <property type="entry name" value="RNA_pol_sigma70_r4_t2"/>
</dbReference>
<protein>
    <recommendedName>
        <fullName evidence="1">RNA polymerase sigma factor 70 region 4 type 2 domain-containing protein</fullName>
    </recommendedName>
</protein>
<dbReference type="EMBL" id="AP023417">
    <property type="protein sequence ID" value="BCK80219.1"/>
    <property type="molecule type" value="Genomic_DNA"/>
</dbReference>
<feature type="domain" description="RNA polymerase sigma factor 70 region 4 type 2" evidence="1">
    <location>
        <begin position="73"/>
        <end position="124"/>
    </location>
</feature>
<dbReference type="InterPro" id="IPR014284">
    <property type="entry name" value="RNA_pol_sigma-70_dom"/>
</dbReference>
<dbReference type="KEGG" id="vfa:MM35RIKEN_24110"/>
<dbReference type="InterPro" id="IPR036388">
    <property type="entry name" value="WH-like_DNA-bd_sf"/>
</dbReference>
<geneLocation type="plasmid" evidence="2 3">
    <name>pMM35_02</name>
</geneLocation>
<dbReference type="InterPro" id="IPR013324">
    <property type="entry name" value="RNA_pol_sigma_r3/r4-like"/>
</dbReference>
<dbReference type="GO" id="GO:0016987">
    <property type="term" value="F:sigma factor activity"/>
    <property type="evidence" value="ECO:0007669"/>
    <property type="project" value="InterPro"/>
</dbReference>
<dbReference type="Proteomes" id="UP000681343">
    <property type="component" value="Plasmid pMM35_02"/>
</dbReference>
<evidence type="ECO:0000313" key="3">
    <source>
        <dbReference type="Proteomes" id="UP000681343"/>
    </source>
</evidence>
<name>A0A810PVE7_9FIRM</name>
<accession>A0A810PVE7</accession>
<keyword evidence="2" id="KW-0614">Plasmid</keyword>
<gene>
    <name evidence="2" type="ORF">MM35RIKEN_24110</name>
</gene>
<proteinExistence type="predicted"/>
<sequence>MRDSQYKSCAVQNQFTAYLIAAIRNYKRTYLRRISTALRTELSMEGHSEVMELCEETDFFCGLPLMQRLENERLFAAMQGLSERERYIFLSKVLGEMSLSEIALSLGITYGAAAMSYHRTVLRLRNAVGGGKGE</sequence>
<dbReference type="GO" id="GO:0006352">
    <property type="term" value="P:DNA-templated transcription initiation"/>
    <property type="evidence" value="ECO:0007669"/>
    <property type="project" value="InterPro"/>
</dbReference>
<organism evidence="2 3">
    <name type="scientific">Vescimonas fastidiosa</name>
    <dbReference type="NCBI Taxonomy" id="2714353"/>
    <lineage>
        <taxon>Bacteria</taxon>
        <taxon>Bacillati</taxon>
        <taxon>Bacillota</taxon>
        <taxon>Clostridia</taxon>
        <taxon>Eubacteriales</taxon>
        <taxon>Oscillospiraceae</taxon>
        <taxon>Vescimonas</taxon>
    </lineage>
</organism>
<dbReference type="SUPFAM" id="SSF88659">
    <property type="entry name" value="Sigma3 and sigma4 domains of RNA polymerase sigma factors"/>
    <property type="match status" value="1"/>
</dbReference>
<dbReference type="Gene3D" id="1.10.10.10">
    <property type="entry name" value="Winged helix-like DNA-binding domain superfamily/Winged helix DNA-binding domain"/>
    <property type="match status" value="1"/>
</dbReference>
<dbReference type="RefSeq" id="WP_212822232.1">
    <property type="nucleotide sequence ID" value="NZ_AP023417.1"/>
</dbReference>
<dbReference type="NCBIfam" id="TIGR02937">
    <property type="entry name" value="sigma70-ECF"/>
    <property type="match status" value="1"/>
</dbReference>
<evidence type="ECO:0000259" key="1">
    <source>
        <dbReference type="Pfam" id="PF08281"/>
    </source>
</evidence>
<dbReference type="GO" id="GO:0003677">
    <property type="term" value="F:DNA binding"/>
    <property type="evidence" value="ECO:0007669"/>
    <property type="project" value="InterPro"/>
</dbReference>
<dbReference type="AlphaFoldDB" id="A0A810PVE7"/>
<keyword evidence="3" id="KW-1185">Reference proteome</keyword>
<evidence type="ECO:0000313" key="2">
    <source>
        <dbReference type="EMBL" id="BCK80219.1"/>
    </source>
</evidence>
<dbReference type="Pfam" id="PF08281">
    <property type="entry name" value="Sigma70_r4_2"/>
    <property type="match status" value="1"/>
</dbReference>